<dbReference type="STRING" id="2074.BG845_00499"/>
<keyword evidence="2" id="KW-1185">Reference proteome</keyword>
<dbReference type="AlphaFoldDB" id="A0A1Y2N7W8"/>
<protein>
    <submittedName>
        <fullName evidence="1">Uncharacterized protein</fullName>
    </submittedName>
</protein>
<sequence>MRTTARERYRRHLCEQAEAEGRRLVRITANNGLGDDWDFLVVDDLTGERVWGYTGARGPRFQDALIAAGFQTWKPLDEIDDEVASIYGPADGEEEAS</sequence>
<accession>A0A1Y2N7W8</accession>
<comment type="caution">
    <text evidence="1">The sequence shown here is derived from an EMBL/GenBank/DDBJ whole genome shotgun (WGS) entry which is preliminary data.</text>
</comment>
<reference evidence="1 2" key="1">
    <citation type="submission" date="2016-09" db="EMBL/GenBank/DDBJ databases">
        <title>Pseudonocardia autotrophica DSM535, a candidate organism with high potential of specific P450 cytochromes.</title>
        <authorList>
            <person name="Grumaz C."/>
            <person name="Vainshtein Y."/>
            <person name="Kirstahler P."/>
            <person name="Sohn K."/>
        </authorList>
    </citation>
    <scope>NUCLEOTIDE SEQUENCE [LARGE SCALE GENOMIC DNA]</scope>
    <source>
        <strain evidence="1 2">DSM 535</strain>
    </source>
</reference>
<evidence type="ECO:0000313" key="1">
    <source>
        <dbReference type="EMBL" id="OSY43556.1"/>
    </source>
</evidence>
<name>A0A1Y2N7W8_PSEAH</name>
<dbReference type="EMBL" id="MIGB01000002">
    <property type="protein sequence ID" value="OSY43556.1"/>
    <property type="molecule type" value="Genomic_DNA"/>
</dbReference>
<dbReference type="Proteomes" id="UP000194360">
    <property type="component" value="Unassembled WGS sequence"/>
</dbReference>
<dbReference type="RefSeq" id="WP_085910831.1">
    <property type="nucleotide sequence ID" value="NZ_AP018920.1"/>
</dbReference>
<proteinExistence type="predicted"/>
<organism evidence="1 2">
    <name type="scientific">Pseudonocardia autotrophica</name>
    <name type="common">Amycolata autotrophica</name>
    <name type="synonym">Nocardia autotrophica</name>
    <dbReference type="NCBI Taxonomy" id="2074"/>
    <lineage>
        <taxon>Bacteria</taxon>
        <taxon>Bacillati</taxon>
        <taxon>Actinomycetota</taxon>
        <taxon>Actinomycetes</taxon>
        <taxon>Pseudonocardiales</taxon>
        <taxon>Pseudonocardiaceae</taxon>
        <taxon>Pseudonocardia</taxon>
    </lineage>
</organism>
<gene>
    <name evidence="1" type="ORF">BG845_00499</name>
</gene>
<evidence type="ECO:0000313" key="2">
    <source>
        <dbReference type="Proteomes" id="UP000194360"/>
    </source>
</evidence>
<dbReference type="OrthoDB" id="3394166at2"/>